<dbReference type="EMBL" id="GL433836">
    <property type="protein sequence ID" value="EFN59354.1"/>
    <property type="molecule type" value="Genomic_DNA"/>
</dbReference>
<dbReference type="OrthoDB" id="276721at2759"/>
<name>E1Z4J1_CHLVA</name>
<dbReference type="InterPro" id="IPR036291">
    <property type="entry name" value="NAD(P)-bd_dom_sf"/>
</dbReference>
<dbReference type="Pfam" id="PF01370">
    <property type="entry name" value="Epimerase"/>
    <property type="match status" value="1"/>
</dbReference>
<feature type="non-terminal residue" evidence="3">
    <location>
        <position position="296"/>
    </location>
</feature>
<sequence length="296" mass="31292">TVAVAGATGLVGGALVKQLLAEGYAVRVLTRNVVAARGKLPYPGLQFVAPAQWSAAVCGTTAVVNLAGEPIATRWTSAIKAEVKRSRVAVTSQLAAAINACPSEQRPKVLVNSSAVGYYGNSESQTFSEASQPGRDYLAEVCREWEAAAGQAQTRVVVLRTGIVLAREGGALGRMVPVFQIFAGGPLGSGRQWCSWIHRDDVTAMVLEAIRNDSWQGVYNATAPNPVRMGELCSALGSVMGRPSLVPVPDFALRTLLGEGASVVLEGQRVVPTRAQDAGFKFRYTQVGDALRNVLR</sequence>
<evidence type="ECO:0000259" key="2">
    <source>
        <dbReference type="Pfam" id="PF08338"/>
    </source>
</evidence>
<dbReference type="SUPFAM" id="SSF51735">
    <property type="entry name" value="NAD(P)-binding Rossmann-fold domains"/>
    <property type="match status" value="1"/>
</dbReference>
<organism evidence="4">
    <name type="scientific">Chlorella variabilis</name>
    <name type="common">Green alga</name>
    <dbReference type="NCBI Taxonomy" id="554065"/>
    <lineage>
        <taxon>Eukaryota</taxon>
        <taxon>Viridiplantae</taxon>
        <taxon>Chlorophyta</taxon>
        <taxon>core chlorophytes</taxon>
        <taxon>Trebouxiophyceae</taxon>
        <taxon>Chlorellales</taxon>
        <taxon>Chlorellaceae</taxon>
        <taxon>Chlorella clade</taxon>
        <taxon>Chlorella</taxon>
    </lineage>
</organism>
<dbReference type="InterPro" id="IPR013549">
    <property type="entry name" value="DUF1731"/>
</dbReference>
<dbReference type="KEGG" id="cvr:CHLNCDRAFT_10342"/>
<dbReference type="RefSeq" id="XP_005851456.1">
    <property type="nucleotide sequence ID" value="XM_005851394.1"/>
</dbReference>
<gene>
    <name evidence="3" type="ORF">CHLNCDRAFT_10342</name>
</gene>
<dbReference type="InterPro" id="IPR001509">
    <property type="entry name" value="Epimerase_deHydtase"/>
</dbReference>
<evidence type="ECO:0000313" key="4">
    <source>
        <dbReference type="Proteomes" id="UP000008141"/>
    </source>
</evidence>
<evidence type="ECO:0000313" key="3">
    <source>
        <dbReference type="EMBL" id="EFN59354.1"/>
    </source>
</evidence>
<dbReference type="FunCoup" id="E1Z4J1">
    <property type="interactions" value="960"/>
</dbReference>
<dbReference type="GeneID" id="17358527"/>
<dbReference type="PANTHER" id="PTHR11092:SF0">
    <property type="entry name" value="EPIMERASE FAMILY PROTEIN SDR39U1"/>
    <property type="match status" value="1"/>
</dbReference>
<dbReference type="Proteomes" id="UP000008141">
    <property type="component" value="Unassembled WGS sequence"/>
</dbReference>
<dbReference type="STRING" id="554065.E1Z4J1"/>
<dbReference type="InParanoid" id="E1Z4J1"/>
<reference evidence="3 4" key="1">
    <citation type="journal article" date="2010" name="Plant Cell">
        <title>The Chlorella variabilis NC64A genome reveals adaptation to photosymbiosis, coevolution with viruses, and cryptic sex.</title>
        <authorList>
            <person name="Blanc G."/>
            <person name="Duncan G."/>
            <person name="Agarkova I."/>
            <person name="Borodovsky M."/>
            <person name="Gurnon J."/>
            <person name="Kuo A."/>
            <person name="Lindquist E."/>
            <person name="Lucas S."/>
            <person name="Pangilinan J."/>
            <person name="Polle J."/>
            <person name="Salamov A."/>
            <person name="Terry A."/>
            <person name="Yamada T."/>
            <person name="Dunigan D.D."/>
            <person name="Grigoriev I.V."/>
            <person name="Claverie J.M."/>
            <person name="Van Etten J.L."/>
        </authorList>
    </citation>
    <scope>NUCLEOTIDE SEQUENCE [LARGE SCALE GENOMIC DNA]</scope>
    <source>
        <strain evidence="3 4">NC64A</strain>
    </source>
</reference>
<protein>
    <recommendedName>
        <fullName evidence="5">DUF1731 domain-containing protein</fullName>
    </recommendedName>
</protein>
<dbReference type="Gene3D" id="3.40.50.720">
    <property type="entry name" value="NAD(P)-binding Rossmann-like Domain"/>
    <property type="match status" value="1"/>
</dbReference>
<feature type="non-terminal residue" evidence="3">
    <location>
        <position position="1"/>
    </location>
</feature>
<accession>E1Z4J1</accession>
<dbReference type="AlphaFoldDB" id="E1Z4J1"/>
<evidence type="ECO:0008006" key="5">
    <source>
        <dbReference type="Google" id="ProtNLM"/>
    </source>
</evidence>
<dbReference type="NCBIfam" id="TIGR01777">
    <property type="entry name" value="yfcH"/>
    <property type="match status" value="1"/>
</dbReference>
<dbReference type="CDD" id="cd05242">
    <property type="entry name" value="SDR_a8"/>
    <property type="match status" value="1"/>
</dbReference>
<keyword evidence="4" id="KW-1185">Reference proteome</keyword>
<dbReference type="InterPro" id="IPR010099">
    <property type="entry name" value="SDR39U1"/>
</dbReference>
<dbReference type="Pfam" id="PF08338">
    <property type="entry name" value="DUF1731"/>
    <property type="match status" value="1"/>
</dbReference>
<feature type="domain" description="DUF1731" evidence="2">
    <location>
        <begin position="248"/>
        <end position="294"/>
    </location>
</feature>
<evidence type="ECO:0000259" key="1">
    <source>
        <dbReference type="Pfam" id="PF01370"/>
    </source>
</evidence>
<dbReference type="eggNOG" id="KOG3019">
    <property type="taxonomic scope" value="Eukaryota"/>
</dbReference>
<dbReference type="OMA" id="YLPWIHI"/>
<dbReference type="PANTHER" id="PTHR11092">
    <property type="entry name" value="SUGAR NUCLEOTIDE EPIMERASE RELATED"/>
    <property type="match status" value="1"/>
</dbReference>
<proteinExistence type="predicted"/>
<feature type="domain" description="NAD-dependent epimerase/dehydratase" evidence="1">
    <location>
        <begin position="2"/>
        <end position="220"/>
    </location>
</feature>